<dbReference type="CDD" id="cd08414">
    <property type="entry name" value="PBP2_LTTR_aromatics_like"/>
    <property type="match status" value="1"/>
</dbReference>
<name>A0A7W6BUT6_9HYPH</name>
<dbReference type="GO" id="GO:0003677">
    <property type="term" value="F:DNA binding"/>
    <property type="evidence" value="ECO:0007669"/>
    <property type="project" value="UniProtKB-KW"/>
</dbReference>
<keyword evidence="2" id="KW-0805">Transcription regulation</keyword>
<dbReference type="Gene3D" id="3.40.190.10">
    <property type="entry name" value="Periplasmic binding protein-like II"/>
    <property type="match status" value="2"/>
</dbReference>
<dbReference type="GO" id="GO:0003700">
    <property type="term" value="F:DNA-binding transcription factor activity"/>
    <property type="evidence" value="ECO:0007669"/>
    <property type="project" value="InterPro"/>
</dbReference>
<dbReference type="EMBL" id="JACIDO010000008">
    <property type="protein sequence ID" value="MBB3937327.1"/>
    <property type="molecule type" value="Genomic_DNA"/>
</dbReference>
<dbReference type="RefSeq" id="WP_090964282.1">
    <property type="nucleotide sequence ID" value="NZ_FOOA01000012.1"/>
</dbReference>
<evidence type="ECO:0000256" key="2">
    <source>
        <dbReference type="ARBA" id="ARBA00023015"/>
    </source>
</evidence>
<comment type="similarity">
    <text evidence="1">Belongs to the LysR transcriptional regulatory family.</text>
</comment>
<evidence type="ECO:0000313" key="7">
    <source>
        <dbReference type="Proteomes" id="UP000531216"/>
    </source>
</evidence>
<organism evidence="6 7">
    <name type="scientific">Aureimonas phyllosphaerae</name>
    <dbReference type="NCBI Taxonomy" id="1166078"/>
    <lineage>
        <taxon>Bacteria</taxon>
        <taxon>Pseudomonadati</taxon>
        <taxon>Pseudomonadota</taxon>
        <taxon>Alphaproteobacteria</taxon>
        <taxon>Hyphomicrobiales</taxon>
        <taxon>Aurantimonadaceae</taxon>
        <taxon>Aureimonas</taxon>
    </lineage>
</organism>
<proteinExistence type="inferred from homology"/>
<sequence length="304" mass="33046">MDLKQIRCVLAAAEEMHFGRAARSLDMLPAGLGRQIRLLEEELGIALFARTTRSVVLTDAGRDFVRDARPLVDAADGMVERFRDRGRTVSRVIRLGAIDSAAAGLVPALIHDLHAIDPGLTIQLTEEKSIRLVPKLLSGRLDLAIIRPGAKPVPGLCTRFLLHETAVVALPASHALGNGAVVSISALADVAMIIPERRSRPHSHDLTMKLFEEEGLAPRIAQVAEEKQTILNMVSAGIGAAIVPMWSTRLGVTNVVFRRLEGHPMRGAERLPLAVAWQAHVRDANRDLLLGLLQTNLDRYAVQG</sequence>
<evidence type="ECO:0000256" key="1">
    <source>
        <dbReference type="ARBA" id="ARBA00009437"/>
    </source>
</evidence>
<gene>
    <name evidence="6" type="ORF">GGR05_003493</name>
</gene>
<dbReference type="SUPFAM" id="SSF53850">
    <property type="entry name" value="Periplasmic binding protein-like II"/>
    <property type="match status" value="1"/>
</dbReference>
<protein>
    <submittedName>
        <fullName evidence="6">DNA-binding transcriptional LysR family regulator</fullName>
    </submittedName>
</protein>
<dbReference type="Proteomes" id="UP000531216">
    <property type="component" value="Unassembled WGS sequence"/>
</dbReference>
<dbReference type="InterPro" id="IPR036390">
    <property type="entry name" value="WH_DNA-bd_sf"/>
</dbReference>
<dbReference type="PANTHER" id="PTHR30346">
    <property type="entry name" value="TRANSCRIPTIONAL DUAL REGULATOR HCAR-RELATED"/>
    <property type="match status" value="1"/>
</dbReference>
<evidence type="ECO:0000259" key="5">
    <source>
        <dbReference type="PROSITE" id="PS50931"/>
    </source>
</evidence>
<evidence type="ECO:0000256" key="3">
    <source>
        <dbReference type="ARBA" id="ARBA00023125"/>
    </source>
</evidence>
<dbReference type="Pfam" id="PF00126">
    <property type="entry name" value="HTH_1"/>
    <property type="match status" value="1"/>
</dbReference>
<dbReference type="Pfam" id="PF03466">
    <property type="entry name" value="LysR_substrate"/>
    <property type="match status" value="1"/>
</dbReference>
<dbReference type="OrthoDB" id="7216893at2"/>
<dbReference type="PANTHER" id="PTHR30346:SF0">
    <property type="entry name" value="HCA OPERON TRANSCRIPTIONAL ACTIVATOR HCAR"/>
    <property type="match status" value="1"/>
</dbReference>
<dbReference type="GO" id="GO:0032993">
    <property type="term" value="C:protein-DNA complex"/>
    <property type="evidence" value="ECO:0007669"/>
    <property type="project" value="TreeGrafter"/>
</dbReference>
<accession>A0A7W6BUT6</accession>
<feature type="domain" description="HTH lysR-type" evidence="5">
    <location>
        <begin position="1"/>
        <end position="58"/>
    </location>
</feature>
<dbReference type="PROSITE" id="PS50931">
    <property type="entry name" value="HTH_LYSR"/>
    <property type="match status" value="1"/>
</dbReference>
<keyword evidence="4" id="KW-0804">Transcription</keyword>
<dbReference type="SUPFAM" id="SSF46785">
    <property type="entry name" value="Winged helix' DNA-binding domain"/>
    <property type="match status" value="1"/>
</dbReference>
<dbReference type="FunFam" id="1.10.10.10:FF:000001">
    <property type="entry name" value="LysR family transcriptional regulator"/>
    <property type="match status" value="1"/>
</dbReference>
<keyword evidence="3 6" id="KW-0238">DNA-binding</keyword>
<evidence type="ECO:0000313" key="6">
    <source>
        <dbReference type="EMBL" id="MBB3937327.1"/>
    </source>
</evidence>
<evidence type="ECO:0000256" key="4">
    <source>
        <dbReference type="ARBA" id="ARBA00023163"/>
    </source>
</evidence>
<dbReference type="AlphaFoldDB" id="A0A7W6BUT6"/>
<dbReference type="InterPro" id="IPR000847">
    <property type="entry name" value="LysR_HTH_N"/>
</dbReference>
<reference evidence="6 7" key="1">
    <citation type="submission" date="2020-08" db="EMBL/GenBank/DDBJ databases">
        <title>Genomic Encyclopedia of Type Strains, Phase IV (KMG-IV): sequencing the most valuable type-strain genomes for metagenomic binning, comparative biology and taxonomic classification.</title>
        <authorList>
            <person name="Goeker M."/>
        </authorList>
    </citation>
    <scope>NUCLEOTIDE SEQUENCE [LARGE SCALE GENOMIC DNA]</scope>
    <source>
        <strain evidence="6 7">DSM 25024</strain>
    </source>
</reference>
<dbReference type="InterPro" id="IPR005119">
    <property type="entry name" value="LysR_subst-bd"/>
</dbReference>
<comment type="caution">
    <text evidence="6">The sequence shown here is derived from an EMBL/GenBank/DDBJ whole genome shotgun (WGS) entry which is preliminary data.</text>
</comment>
<dbReference type="InterPro" id="IPR036388">
    <property type="entry name" value="WH-like_DNA-bd_sf"/>
</dbReference>
<keyword evidence="7" id="KW-1185">Reference proteome</keyword>
<dbReference type="Gene3D" id="1.10.10.10">
    <property type="entry name" value="Winged helix-like DNA-binding domain superfamily/Winged helix DNA-binding domain"/>
    <property type="match status" value="1"/>
</dbReference>